<evidence type="ECO:0000256" key="5">
    <source>
        <dbReference type="ARBA" id="ARBA00022692"/>
    </source>
</evidence>
<feature type="transmembrane region" description="Helical" evidence="9">
    <location>
        <begin position="124"/>
        <end position="141"/>
    </location>
</feature>
<protein>
    <submittedName>
        <fullName evidence="10">FecCD family ABC transporter permease</fullName>
    </submittedName>
</protein>
<dbReference type="EMBL" id="JBHILJ010000001">
    <property type="protein sequence ID" value="MFB5735729.1"/>
    <property type="molecule type" value="Genomic_DNA"/>
</dbReference>
<feature type="transmembrane region" description="Helical" evidence="9">
    <location>
        <begin position="96"/>
        <end position="117"/>
    </location>
</feature>
<dbReference type="PANTHER" id="PTHR30472:SF25">
    <property type="entry name" value="ABC TRANSPORTER PERMEASE PROTEIN MJ0876-RELATED"/>
    <property type="match status" value="1"/>
</dbReference>
<gene>
    <name evidence="10" type="ORF">ACE5IX_04380</name>
</gene>
<feature type="compositionally biased region" description="Basic and acidic residues" evidence="8">
    <location>
        <begin position="13"/>
        <end position="25"/>
    </location>
</feature>
<keyword evidence="5 9" id="KW-0812">Transmembrane</keyword>
<evidence type="ECO:0000256" key="3">
    <source>
        <dbReference type="ARBA" id="ARBA00022448"/>
    </source>
</evidence>
<dbReference type="Gene3D" id="1.10.3470.10">
    <property type="entry name" value="ABC transporter involved in vitamin B12 uptake, BtuC"/>
    <property type="match status" value="1"/>
</dbReference>
<dbReference type="InterPro" id="IPR037294">
    <property type="entry name" value="ABC_BtuC-like"/>
</dbReference>
<evidence type="ECO:0000313" key="10">
    <source>
        <dbReference type="EMBL" id="MFB5735729.1"/>
    </source>
</evidence>
<evidence type="ECO:0000256" key="6">
    <source>
        <dbReference type="ARBA" id="ARBA00022989"/>
    </source>
</evidence>
<feature type="transmembrane region" description="Helical" evidence="9">
    <location>
        <begin position="36"/>
        <end position="54"/>
    </location>
</feature>
<evidence type="ECO:0000256" key="1">
    <source>
        <dbReference type="ARBA" id="ARBA00004651"/>
    </source>
</evidence>
<dbReference type="PANTHER" id="PTHR30472">
    <property type="entry name" value="FERRIC ENTEROBACTIN TRANSPORT SYSTEM PERMEASE PROTEIN"/>
    <property type="match status" value="1"/>
</dbReference>
<comment type="similarity">
    <text evidence="2">Belongs to the binding-protein-dependent transport system permease family. FecCD subfamily.</text>
</comment>
<comment type="subcellular location">
    <subcellularLocation>
        <location evidence="1">Cell membrane</location>
        <topology evidence="1">Multi-pass membrane protein</topology>
    </subcellularLocation>
</comment>
<evidence type="ECO:0000256" key="4">
    <source>
        <dbReference type="ARBA" id="ARBA00022475"/>
    </source>
</evidence>
<dbReference type="RefSeq" id="WP_246839136.1">
    <property type="nucleotide sequence ID" value="NZ_JBHILI010000001.1"/>
</dbReference>
<dbReference type="Pfam" id="PF01032">
    <property type="entry name" value="FecCD"/>
    <property type="match status" value="1"/>
</dbReference>
<name>A0ABV5BMU1_9LEPT</name>
<feature type="transmembrane region" description="Helical" evidence="9">
    <location>
        <begin position="161"/>
        <end position="181"/>
    </location>
</feature>
<dbReference type="SUPFAM" id="SSF81345">
    <property type="entry name" value="ABC transporter involved in vitamin B12 uptake, BtuC"/>
    <property type="match status" value="1"/>
</dbReference>
<feature type="transmembrane region" description="Helical" evidence="9">
    <location>
        <begin position="352"/>
        <end position="371"/>
    </location>
</feature>
<dbReference type="InterPro" id="IPR000522">
    <property type="entry name" value="ABC_transptr_permease_BtuC"/>
</dbReference>
<evidence type="ECO:0000313" key="11">
    <source>
        <dbReference type="Proteomes" id="UP001580391"/>
    </source>
</evidence>
<keyword evidence="4" id="KW-1003">Cell membrane</keyword>
<keyword evidence="3" id="KW-0813">Transport</keyword>
<evidence type="ECO:0000256" key="2">
    <source>
        <dbReference type="ARBA" id="ARBA00007935"/>
    </source>
</evidence>
<comment type="caution">
    <text evidence="10">The sequence shown here is derived from an EMBL/GenBank/DDBJ whole genome shotgun (WGS) entry which is preliminary data.</text>
</comment>
<proteinExistence type="inferred from homology"/>
<sequence length="381" mass="40597">MITSLEPSSILSKESKSGKRPEDSSKRKRGRKIPPPLVFLFLSIGLIGIGFLSLKFGSVSLSFEEIARLLFLDKSSLSESELPHSFLVWDLRLPRFLLSLAVGACLASAGVCIQGLFRNPLVEPGFIGVGPGAALAASAWIVYSESLFSFLPKEMTGQGSFFLQIFAFGGALIVSFLLHLISRKEGGGFSLVLVLTGIAVNATVISLLGFLSYAADDNQLRNLTFWSLGSMAGATWHKVTLLALVLGFVSLFFPVLSRGLDALALGEADAFHTGFKVKKIRNLTILLSSLLVGISISLTGNIGFVGLIVPHILRMLLGPGHRVLLPSSLLGGGLLVAIADLTARTIVFPSELPIGIIACGLGGTFFLVLILRSKRKEGQFG</sequence>
<evidence type="ECO:0000256" key="8">
    <source>
        <dbReference type="SAM" id="MobiDB-lite"/>
    </source>
</evidence>
<evidence type="ECO:0000256" key="9">
    <source>
        <dbReference type="SAM" id="Phobius"/>
    </source>
</evidence>
<keyword evidence="6 9" id="KW-1133">Transmembrane helix</keyword>
<dbReference type="CDD" id="cd06550">
    <property type="entry name" value="TM_ABC_iron-siderophores_like"/>
    <property type="match status" value="1"/>
</dbReference>
<dbReference type="Proteomes" id="UP001580391">
    <property type="component" value="Unassembled WGS sequence"/>
</dbReference>
<keyword evidence="7 9" id="KW-0472">Membrane</keyword>
<organism evidence="10 11">
    <name type="scientific">Leptospira wolffii</name>
    <dbReference type="NCBI Taxonomy" id="409998"/>
    <lineage>
        <taxon>Bacteria</taxon>
        <taxon>Pseudomonadati</taxon>
        <taxon>Spirochaetota</taxon>
        <taxon>Spirochaetia</taxon>
        <taxon>Leptospirales</taxon>
        <taxon>Leptospiraceae</taxon>
        <taxon>Leptospira</taxon>
    </lineage>
</organism>
<feature type="region of interest" description="Disordered" evidence="8">
    <location>
        <begin position="1"/>
        <end position="30"/>
    </location>
</feature>
<feature type="compositionally biased region" description="Polar residues" evidence="8">
    <location>
        <begin position="1"/>
        <end position="12"/>
    </location>
</feature>
<keyword evidence="11" id="KW-1185">Reference proteome</keyword>
<reference evidence="10 11" key="1">
    <citation type="submission" date="2024-09" db="EMBL/GenBank/DDBJ databases">
        <title>Taxonomic and Genotyping Characterization of Leptospira Strains isolated from Multiple Sources in Colombia highlights the importance of intermediate species.</title>
        <authorList>
            <person name="Torres Higuera L."/>
            <person name="Rojas Tapias D."/>
            <person name="Jimenez Velasquez S."/>
            <person name="Renjifo Ibanez C."/>
        </authorList>
    </citation>
    <scope>NUCLEOTIDE SEQUENCE [LARGE SCALE GENOMIC DNA]</scope>
    <source>
        <strain evidence="10 11">Lep080</strain>
    </source>
</reference>
<accession>A0ABV5BMU1</accession>
<feature type="transmembrane region" description="Helical" evidence="9">
    <location>
        <begin position="235"/>
        <end position="256"/>
    </location>
</feature>
<evidence type="ECO:0000256" key="7">
    <source>
        <dbReference type="ARBA" id="ARBA00023136"/>
    </source>
</evidence>
<feature type="transmembrane region" description="Helical" evidence="9">
    <location>
        <begin position="188"/>
        <end position="215"/>
    </location>
</feature>
<feature type="transmembrane region" description="Helical" evidence="9">
    <location>
        <begin position="285"/>
        <end position="309"/>
    </location>
</feature>